<dbReference type="NCBIfam" id="NF003740">
    <property type="entry name" value="PRK05337.1"/>
    <property type="match status" value="1"/>
</dbReference>
<feature type="active site" description="Nucleophile" evidence="10">
    <location>
        <position position="243"/>
    </location>
</feature>
<evidence type="ECO:0000313" key="12">
    <source>
        <dbReference type="EMBL" id="MDW6092009.1"/>
    </source>
</evidence>
<dbReference type="RefSeq" id="WP_318584497.1">
    <property type="nucleotide sequence ID" value="NZ_JAWRCP010000001.1"/>
</dbReference>
<evidence type="ECO:0000256" key="4">
    <source>
        <dbReference type="ARBA" id="ARBA00022801"/>
    </source>
</evidence>
<feature type="binding site" evidence="10">
    <location>
        <position position="70"/>
    </location>
    <ligand>
        <name>substrate</name>
    </ligand>
</feature>
<comment type="function">
    <text evidence="10">Plays a role in peptidoglycan recycling by cleaving the terminal beta-1,4-linked N-acetylglucosamine (GlcNAc) from peptide-linked peptidoglycan fragments, giving rise to free GlcNAc, anhydro-N-acetylmuramic acid and anhydro-N-acetylmuramic acid-linked peptides.</text>
</comment>
<evidence type="ECO:0000256" key="1">
    <source>
        <dbReference type="ARBA" id="ARBA00001231"/>
    </source>
</evidence>
<keyword evidence="6 10" id="KW-0573">Peptidoglycan synthesis</keyword>
<comment type="similarity">
    <text evidence="10">Belongs to the glycosyl hydrolase 3 family. NagZ subfamily.</text>
</comment>
<evidence type="ECO:0000256" key="7">
    <source>
        <dbReference type="ARBA" id="ARBA00023295"/>
    </source>
</evidence>
<dbReference type="GO" id="GO:0004563">
    <property type="term" value="F:beta-N-acetylhexosaminidase activity"/>
    <property type="evidence" value="ECO:0007669"/>
    <property type="project" value="UniProtKB-EC"/>
</dbReference>
<keyword evidence="9 10" id="KW-0961">Cell wall biogenesis/degradation</keyword>
<dbReference type="SUPFAM" id="SSF51445">
    <property type="entry name" value="(Trans)glycosidases"/>
    <property type="match status" value="1"/>
</dbReference>
<accession>A0ABU4IRV7</accession>
<dbReference type="InterPro" id="IPR019800">
    <property type="entry name" value="Glyco_hydro_3_AS"/>
</dbReference>
<comment type="pathway">
    <text evidence="10">Cell wall biogenesis; peptidoglycan recycling.</text>
</comment>
<protein>
    <recommendedName>
        <fullName evidence="10">Beta-hexosaminidase</fullName>
        <ecNumber evidence="10">3.2.1.52</ecNumber>
    </recommendedName>
    <alternativeName>
        <fullName evidence="10">Beta-N-acetylhexosaminidase</fullName>
    </alternativeName>
    <alternativeName>
        <fullName evidence="10">N-acetyl-beta-glucosaminidase</fullName>
    </alternativeName>
</protein>
<reference evidence="12 13" key="1">
    <citation type="submission" date="2023-11" db="EMBL/GenBank/DDBJ databases">
        <title>Plant-associative lifestyle of Vibrio porteresiae and its evolutionary dynamics.</title>
        <authorList>
            <person name="Rameshkumar N."/>
            <person name="Kirti K."/>
        </authorList>
    </citation>
    <scope>NUCLEOTIDE SEQUENCE [LARGE SCALE GENOMIC DNA]</scope>
    <source>
        <strain evidence="12 13">MSSRF7</strain>
    </source>
</reference>
<feature type="active site" description="Proton donor/acceptor" evidence="10">
    <location>
        <position position="173"/>
    </location>
</feature>
<dbReference type="EC" id="3.2.1.52" evidence="10"/>
<evidence type="ECO:0000313" key="13">
    <source>
        <dbReference type="Proteomes" id="UP001279860"/>
    </source>
</evidence>
<organism evidence="12 13">
    <name type="scientific">Vibrio rhizosphaerae</name>
    <dbReference type="NCBI Taxonomy" id="398736"/>
    <lineage>
        <taxon>Bacteria</taxon>
        <taxon>Pseudomonadati</taxon>
        <taxon>Pseudomonadota</taxon>
        <taxon>Gammaproteobacteria</taxon>
        <taxon>Vibrionales</taxon>
        <taxon>Vibrionaceae</taxon>
        <taxon>Vibrio</taxon>
    </lineage>
</organism>
<keyword evidence="2 10" id="KW-0963">Cytoplasm</keyword>
<feature type="binding site" evidence="10">
    <location>
        <position position="62"/>
    </location>
    <ligand>
        <name>substrate</name>
    </ligand>
</feature>
<evidence type="ECO:0000256" key="5">
    <source>
        <dbReference type="ARBA" id="ARBA00022960"/>
    </source>
</evidence>
<evidence type="ECO:0000256" key="8">
    <source>
        <dbReference type="ARBA" id="ARBA00023306"/>
    </source>
</evidence>
<dbReference type="Proteomes" id="UP001279860">
    <property type="component" value="Unassembled WGS sequence"/>
</dbReference>
<keyword evidence="7 10" id="KW-0326">Glycosidase</keyword>
<comment type="subcellular location">
    <subcellularLocation>
        <location evidence="10">Cytoplasm</location>
    </subcellularLocation>
</comment>
<gene>
    <name evidence="10 12" type="primary">nagZ</name>
    <name evidence="12" type="ORF">SBX64_05540</name>
</gene>
<evidence type="ECO:0000259" key="11">
    <source>
        <dbReference type="Pfam" id="PF00933"/>
    </source>
</evidence>
<evidence type="ECO:0000256" key="10">
    <source>
        <dbReference type="HAMAP-Rule" id="MF_00364"/>
    </source>
</evidence>
<keyword evidence="8 10" id="KW-0131">Cell cycle</keyword>
<dbReference type="InterPro" id="IPR001764">
    <property type="entry name" value="Glyco_hydro_3_N"/>
</dbReference>
<dbReference type="PROSITE" id="PS00775">
    <property type="entry name" value="GLYCOSYL_HYDROL_F3"/>
    <property type="match status" value="1"/>
</dbReference>
<keyword evidence="4 10" id="KW-0378">Hydrolase</keyword>
<feature type="domain" description="Glycoside hydrolase family 3 N-terminal" evidence="11">
    <location>
        <begin position="12"/>
        <end position="286"/>
    </location>
</feature>
<evidence type="ECO:0000256" key="3">
    <source>
        <dbReference type="ARBA" id="ARBA00022618"/>
    </source>
</evidence>
<dbReference type="InterPro" id="IPR036962">
    <property type="entry name" value="Glyco_hydro_3_N_sf"/>
</dbReference>
<dbReference type="Gene3D" id="3.20.20.300">
    <property type="entry name" value="Glycoside hydrolase, family 3, N-terminal domain"/>
    <property type="match status" value="1"/>
</dbReference>
<dbReference type="EMBL" id="JAWRCP010000001">
    <property type="protein sequence ID" value="MDW6092009.1"/>
    <property type="molecule type" value="Genomic_DNA"/>
</dbReference>
<dbReference type="PANTHER" id="PTHR30480">
    <property type="entry name" value="BETA-HEXOSAMINIDASE-RELATED"/>
    <property type="match status" value="1"/>
</dbReference>
<dbReference type="InterPro" id="IPR022956">
    <property type="entry name" value="Beta_hexosaminidase_bac"/>
</dbReference>
<keyword evidence="13" id="KW-1185">Reference proteome</keyword>
<feature type="site" description="Important for catalytic activity" evidence="10">
    <location>
        <position position="171"/>
    </location>
</feature>
<dbReference type="Pfam" id="PF00933">
    <property type="entry name" value="Glyco_hydro_3"/>
    <property type="match status" value="1"/>
</dbReference>
<feature type="binding site" evidence="10">
    <location>
        <begin position="160"/>
        <end position="161"/>
    </location>
    <ligand>
        <name>substrate</name>
    </ligand>
</feature>
<comment type="caution">
    <text evidence="12">The sequence shown here is derived from an EMBL/GenBank/DDBJ whole genome shotgun (WGS) entry which is preliminary data.</text>
</comment>
<sequence length="330" mass="36454">MGPLWLDVEGCELSAEEKEMLAHPTVGGVILFARNYFDSRQLQALTQSIRQYARQPILIGVDQEGGRVQRFIDGFTRLPAAADYARFPESERMARLGGWLMASELIAHDIDLSFAPVLDTGFSCRAIGNRAFGEARDTVISMSQAYIQGMKSAGMATTGKHFPGHGGVIEDSHKETPYDRREDIFETDMQVFQQHIQAGILDAMMPAHVIYSHYDPQPASGSAFWLKQILRQQLGFKGIIFSDDLAMEGASVMGDALARSHQALAAGCDMLLLCNDRAASVRVLDHLPMMTVSGAESLQKQRSFHPAELRATPQWKQAVEALKPLTEQAE</sequence>
<name>A0ABU4IRV7_9VIBR</name>
<dbReference type="HAMAP" id="MF_00364">
    <property type="entry name" value="NagZ"/>
    <property type="match status" value="1"/>
</dbReference>
<evidence type="ECO:0000256" key="9">
    <source>
        <dbReference type="ARBA" id="ARBA00023316"/>
    </source>
</evidence>
<dbReference type="InterPro" id="IPR017853">
    <property type="entry name" value="GH"/>
</dbReference>
<comment type="catalytic activity">
    <reaction evidence="1 10">
        <text>Hydrolysis of terminal non-reducing N-acetyl-D-hexosamine residues in N-acetyl-beta-D-hexosaminides.</text>
        <dbReference type="EC" id="3.2.1.52"/>
    </reaction>
</comment>
<proteinExistence type="inferred from homology"/>
<feature type="binding site" evidence="10">
    <location>
        <position position="130"/>
    </location>
    <ligand>
        <name>substrate</name>
    </ligand>
</feature>
<evidence type="ECO:0000256" key="2">
    <source>
        <dbReference type="ARBA" id="ARBA00022490"/>
    </source>
</evidence>
<dbReference type="PANTHER" id="PTHR30480:SF13">
    <property type="entry name" value="BETA-HEXOSAMINIDASE"/>
    <property type="match status" value="1"/>
</dbReference>
<dbReference type="InterPro" id="IPR050226">
    <property type="entry name" value="NagZ_Beta-hexosaminidase"/>
</dbReference>
<keyword evidence="3 10" id="KW-0132">Cell division</keyword>
<evidence type="ECO:0000256" key="6">
    <source>
        <dbReference type="ARBA" id="ARBA00022984"/>
    </source>
</evidence>
<keyword evidence="5 10" id="KW-0133">Cell shape</keyword>